<reference evidence="4 5" key="1">
    <citation type="submission" date="2024-09" db="EMBL/GenBank/DDBJ databases">
        <authorList>
            <person name="Sun Q."/>
            <person name="Mori K."/>
        </authorList>
    </citation>
    <scope>NUCLEOTIDE SEQUENCE [LARGE SCALE GENOMIC DNA]</scope>
    <source>
        <strain evidence="4 5">TBRC 3947</strain>
    </source>
</reference>
<sequence length="142" mass="15884">MSTARDIMHPGAECIGEDDTLESAARMMRDLHVGALPICGKDDRLHGIITDRDIIVRCIAEGGDPRQMTAREMAQGTPIWVDVDADQDEVLRLMESNKIRRLPVMDGQRIVGMISEANLATHLDERRMHQFAESIYSAQPTN</sequence>
<feature type="domain" description="CBS" evidence="3">
    <location>
        <begin position="8"/>
        <end position="65"/>
    </location>
</feature>
<evidence type="ECO:0000313" key="5">
    <source>
        <dbReference type="Proteomes" id="UP001589867"/>
    </source>
</evidence>
<evidence type="ECO:0000256" key="1">
    <source>
        <dbReference type="ARBA" id="ARBA00023122"/>
    </source>
</evidence>
<evidence type="ECO:0000259" key="3">
    <source>
        <dbReference type="PROSITE" id="PS51371"/>
    </source>
</evidence>
<dbReference type="InterPro" id="IPR000644">
    <property type="entry name" value="CBS_dom"/>
</dbReference>
<accession>A0ABV6MCQ4</accession>
<keyword evidence="5" id="KW-1185">Reference proteome</keyword>
<dbReference type="PANTHER" id="PTHR43080">
    <property type="entry name" value="CBS DOMAIN-CONTAINING PROTEIN CBSX3, MITOCHONDRIAL"/>
    <property type="match status" value="1"/>
</dbReference>
<comment type="caution">
    <text evidence="4">The sequence shown here is derived from an EMBL/GenBank/DDBJ whole genome shotgun (WGS) entry which is preliminary data.</text>
</comment>
<dbReference type="PROSITE" id="PS51371">
    <property type="entry name" value="CBS"/>
    <property type="match status" value="2"/>
</dbReference>
<name>A0ABV6MCQ4_9ACTN</name>
<keyword evidence="1 2" id="KW-0129">CBS domain</keyword>
<organism evidence="4 5">
    <name type="scientific">Phytohabitans kaempferiae</name>
    <dbReference type="NCBI Taxonomy" id="1620943"/>
    <lineage>
        <taxon>Bacteria</taxon>
        <taxon>Bacillati</taxon>
        <taxon>Actinomycetota</taxon>
        <taxon>Actinomycetes</taxon>
        <taxon>Micromonosporales</taxon>
        <taxon>Micromonosporaceae</taxon>
    </lineage>
</organism>
<proteinExistence type="predicted"/>
<dbReference type="EMBL" id="JBHLUH010000072">
    <property type="protein sequence ID" value="MFC0532485.1"/>
    <property type="molecule type" value="Genomic_DNA"/>
</dbReference>
<dbReference type="InterPro" id="IPR046342">
    <property type="entry name" value="CBS_dom_sf"/>
</dbReference>
<protein>
    <submittedName>
        <fullName evidence="4">CBS domain-containing protein</fullName>
    </submittedName>
</protein>
<dbReference type="InterPro" id="IPR051257">
    <property type="entry name" value="Diverse_CBS-Domain"/>
</dbReference>
<dbReference type="SUPFAM" id="SSF54631">
    <property type="entry name" value="CBS-domain pair"/>
    <property type="match status" value="1"/>
</dbReference>
<dbReference type="CDD" id="cd04622">
    <property type="entry name" value="CBS_pair_HRP1_like"/>
    <property type="match status" value="1"/>
</dbReference>
<evidence type="ECO:0000256" key="2">
    <source>
        <dbReference type="PROSITE-ProRule" id="PRU00703"/>
    </source>
</evidence>
<dbReference type="PANTHER" id="PTHR43080:SF2">
    <property type="entry name" value="CBS DOMAIN-CONTAINING PROTEIN"/>
    <property type="match status" value="1"/>
</dbReference>
<evidence type="ECO:0000313" key="4">
    <source>
        <dbReference type="EMBL" id="MFC0532485.1"/>
    </source>
</evidence>
<dbReference type="RefSeq" id="WP_377258636.1">
    <property type="nucleotide sequence ID" value="NZ_JBHLUH010000072.1"/>
</dbReference>
<dbReference type="Pfam" id="PF00571">
    <property type="entry name" value="CBS"/>
    <property type="match status" value="2"/>
</dbReference>
<gene>
    <name evidence="4" type="ORF">ACFFIA_33040</name>
</gene>
<dbReference type="SMART" id="SM00116">
    <property type="entry name" value="CBS"/>
    <property type="match status" value="2"/>
</dbReference>
<dbReference type="Gene3D" id="3.10.580.10">
    <property type="entry name" value="CBS-domain"/>
    <property type="match status" value="1"/>
</dbReference>
<dbReference type="Proteomes" id="UP001589867">
    <property type="component" value="Unassembled WGS sequence"/>
</dbReference>
<feature type="domain" description="CBS" evidence="3">
    <location>
        <begin position="73"/>
        <end position="131"/>
    </location>
</feature>